<dbReference type="EMBL" id="FNXB01000029">
    <property type="protein sequence ID" value="SEI10165.1"/>
    <property type="molecule type" value="Genomic_DNA"/>
</dbReference>
<evidence type="ECO:0000313" key="1">
    <source>
        <dbReference type="EMBL" id="SEI10165.1"/>
    </source>
</evidence>
<evidence type="ECO:0000313" key="2">
    <source>
        <dbReference type="EMBL" id="SEO74413.1"/>
    </source>
</evidence>
<keyword evidence="4" id="KW-1185">Reference proteome</keyword>
<accession>A0A1H8S8B1</accession>
<dbReference type="EMBL" id="FOCV01000023">
    <property type="protein sequence ID" value="SEO74413.1"/>
    <property type="molecule type" value="Genomic_DNA"/>
</dbReference>
<reference evidence="3" key="3">
    <citation type="submission" date="2016-10" db="EMBL/GenBank/DDBJ databases">
        <authorList>
            <person name="Wibberg D."/>
        </authorList>
    </citation>
    <scope>NUCLEOTIDE SEQUENCE [LARGE SCALE GENOMIC DNA]</scope>
</reference>
<evidence type="ECO:0000313" key="3">
    <source>
        <dbReference type="Proteomes" id="UP000183063"/>
    </source>
</evidence>
<dbReference type="Proteomes" id="UP000198939">
    <property type="component" value="Unassembled WGS sequence"/>
</dbReference>
<dbReference type="Proteomes" id="UP000183063">
    <property type="component" value="Unassembled WGS sequence"/>
</dbReference>
<gene>
    <name evidence="1" type="ORF">RTCCBAU85039_4517</name>
    <name evidence="2" type="ORF">SAMN05216228_1023107</name>
</gene>
<proteinExistence type="predicted"/>
<reference evidence="2 4" key="2">
    <citation type="submission" date="2016-10" db="EMBL/GenBank/DDBJ databases">
        <authorList>
            <person name="Varghese N."/>
            <person name="Submissions S."/>
        </authorList>
    </citation>
    <scope>NUCLEOTIDE SEQUENCE [LARGE SCALE GENOMIC DNA]</scope>
    <source>
        <strain evidence="2 4">CGMCC 1.7071</strain>
    </source>
</reference>
<evidence type="ECO:0000313" key="4">
    <source>
        <dbReference type="Proteomes" id="UP000198939"/>
    </source>
</evidence>
<name>A0A1H8S8B1_9HYPH</name>
<organism evidence="1 3">
    <name type="scientific">Rhizobium tibeticum</name>
    <dbReference type="NCBI Taxonomy" id="501024"/>
    <lineage>
        <taxon>Bacteria</taxon>
        <taxon>Pseudomonadati</taxon>
        <taxon>Pseudomonadota</taxon>
        <taxon>Alphaproteobacteria</taxon>
        <taxon>Hyphomicrobiales</taxon>
        <taxon>Rhizobiaceae</taxon>
        <taxon>Rhizobium/Agrobacterium group</taxon>
        <taxon>Rhizobium</taxon>
    </lineage>
</organism>
<sequence length="32" mass="3628">MNFLTEVDLTDEQLDTVTSTIQAWCASQRVDP</sequence>
<dbReference type="AlphaFoldDB" id="A0A1H8S8B1"/>
<protein>
    <submittedName>
        <fullName evidence="1">Uncharacterized protein</fullName>
    </submittedName>
</protein>
<reference evidence="1" key="1">
    <citation type="submission" date="2016-10" db="EMBL/GenBank/DDBJ databases">
        <authorList>
            <person name="de Groot N.N."/>
        </authorList>
    </citation>
    <scope>NUCLEOTIDE SEQUENCE [LARGE SCALE GENOMIC DNA]</scope>
    <source>
        <strain evidence="1">CCBAU85039</strain>
    </source>
</reference>